<accession>A0AAD4BVR8</accession>
<organism evidence="2 3">
    <name type="scientific">Boletus edulis BED1</name>
    <dbReference type="NCBI Taxonomy" id="1328754"/>
    <lineage>
        <taxon>Eukaryota</taxon>
        <taxon>Fungi</taxon>
        <taxon>Dikarya</taxon>
        <taxon>Basidiomycota</taxon>
        <taxon>Agaricomycotina</taxon>
        <taxon>Agaricomycetes</taxon>
        <taxon>Agaricomycetidae</taxon>
        <taxon>Boletales</taxon>
        <taxon>Boletineae</taxon>
        <taxon>Boletaceae</taxon>
        <taxon>Boletoideae</taxon>
        <taxon>Boletus</taxon>
    </lineage>
</organism>
<keyword evidence="3" id="KW-1185">Reference proteome</keyword>
<dbReference type="AlphaFoldDB" id="A0AAD4BVR8"/>
<evidence type="ECO:0000313" key="2">
    <source>
        <dbReference type="EMBL" id="KAF8440996.1"/>
    </source>
</evidence>
<sequence length="252" mass="27972">MPTPRRRPGISPGPSWAILSEPATTSSPSTRTSIHSDTDFDLDADMGDDESEHEPEHEPEHAPISKRKAPTDELGSARKPRKLPRLDPNGSASTHRVTSSSSGSASPSKSRDTAHASRTQPAQKFSKKPISLERLRTSRDESTSSGTSTTSDFPQRLSQWVQKANTRDKEKEKETTRTQGSMTTRRGPPVTARKQTTQVKNVRKVTTANLLRNAQNPSDPMDQSRSWTRIRPKGKRMSSYILVLFTPNTLIF</sequence>
<dbReference type="EMBL" id="WHUW01000011">
    <property type="protein sequence ID" value="KAF8440996.1"/>
    <property type="molecule type" value="Genomic_DNA"/>
</dbReference>
<feature type="compositionally biased region" description="Low complexity" evidence="1">
    <location>
        <begin position="24"/>
        <end position="33"/>
    </location>
</feature>
<gene>
    <name evidence="2" type="ORF">L210DRAFT_2124187</name>
</gene>
<feature type="region of interest" description="Disordered" evidence="1">
    <location>
        <begin position="1"/>
        <end position="196"/>
    </location>
</feature>
<protein>
    <submittedName>
        <fullName evidence="2">Uncharacterized protein</fullName>
    </submittedName>
</protein>
<evidence type="ECO:0000256" key="1">
    <source>
        <dbReference type="SAM" id="MobiDB-lite"/>
    </source>
</evidence>
<evidence type="ECO:0000313" key="3">
    <source>
        <dbReference type="Proteomes" id="UP001194468"/>
    </source>
</evidence>
<comment type="caution">
    <text evidence="2">The sequence shown here is derived from an EMBL/GenBank/DDBJ whole genome shotgun (WGS) entry which is preliminary data.</text>
</comment>
<reference evidence="2" key="1">
    <citation type="submission" date="2019-10" db="EMBL/GenBank/DDBJ databases">
        <authorList>
            <consortium name="DOE Joint Genome Institute"/>
            <person name="Kuo A."/>
            <person name="Miyauchi S."/>
            <person name="Kiss E."/>
            <person name="Drula E."/>
            <person name="Kohler A."/>
            <person name="Sanchez-Garcia M."/>
            <person name="Andreopoulos B."/>
            <person name="Barry K.W."/>
            <person name="Bonito G."/>
            <person name="Buee M."/>
            <person name="Carver A."/>
            <person name="Chen C."/>
            <person name="Cichocki N."/>
            <person name="Clum A."/>
            <person name="Culley D."/>
            <person name="Crous P.W."/>
            <person name="Fauchery L."/>
            <person name="Girlanda M."/>
            <person name="Hayes R."/>
            <person name="Keri Z."/>
            <person name="LaButti K."/>
            <person name="Lipzen A."/>
            <person name="Lombard V."/>
            <person name="Magnuson J."/>
            <person name="Maillard F."/>
            <person name="Morin E."/>
            <person name="Murat C."/>
            <person name="Nolan M."/>
            <person name="Ohm R."/>
            <person name="Pangilinan J."/>
            <person name="Pereira M."/>
            <person name="Perotto S."/>
            <person name="Peter M."/>
            <person name="Riley R."/>
            <person name="Sitrit Y."/>
            <person name="Stielow B."/>
            <person name="Szollosi G."/>
            <person name="Zifcakova L."/>
            <person name="Stursova M."/>
            <person name="Spatafora J.W."/>
            <person name="Tedersoo L."/>
            <person name="Vaario L.-M."/>
            <person name="Yamada A."/>
            <person name="Yan M."/>
            <person name="Wang P."/>
            <person name="Xu J."/>
            <person name="Bruns T."/>
            <person name="Baldrian P."/>
            <person name="Vilgalys R."/>
            <person name="Henrissat B."/>
            <person name="Grigoriev I.V."/>
            <person name="Hibbett D."/>
            <person name="Nagy L.G."/>
            <person name="Martin F.M."/>
        </authorList>
    </citation>
    <scope>NUCLEOTIDE SEQUENCE</scope>
    <source>
        <strain evidence="2">BED1</strain>
    </source>
</reference>
<reference evidence="2" key="2">
    <citation type="journal article" date="2020" name="Nat. Commun.">
        <title>Large-scale genome sequencing of mycorrhizal fungi provides insights into the early evolution of symbiotic traits.</title>
        <authorList>
            <person name="Miyauchi S."/>
            <person name="Kiss E."/>
            <person name="Kuo A."/>
            <person name="Drula E."/>
            <person name="Kohler A."/>
            <person name="Sanchez-Garcia M."/>
            <person name="Morin E."/>
            <person name="Andreopoulos B."/>
            <person name="Barry K.W."/>
            <person name="Bonito G."/>
            <person name="Buee M."/>
            <person name="Carver A."/>
            <person name="Chen C."/>
            <person name="Cichocki N."/>
            <person name="Clum A."/>
            <person name="Culley D."/>
            <person name="Crous P.W."/>
            <person name="Fauchery L."/>
            <person name="Girlanda M."/>
            <person name="Hayes R.D."/>
            <person name="Keri Z."/>
            <person name="LaButti K."/>
            <person name="Lipzen A."/>
            <person name="Lombard V."/>
            <person name="Magnuson J."/>
            <person name="Maillard F."/>
            <person name="Murat C."/>
            <person name="Nolan M."/>
            <person name="Ohm R.A."/>
            <person name="Pangilinan J."/>
            <person name="Pereira M.F."/>
            <person name="Perotto S."/>
            <person name="Peter M."/>
            <person name="Pfister S."/>
            <person name="Riley R."/>
            <person name="Sitrit Y."/>
            <person name="Stielow J.B."/>
            <person name="Szollosi G."/>
            <person name="Zifcakova L."/>
            <person name="Stursova M."/>
            <person name="Spatafora J.W."/>
            <person name="Tedersoo L."/>
            <person name="Vaario L.M."/>
            <person name="Yamada A."/>
            <person name="Yan M."/>
            <person name="Wang P."/>
            <person name="Xu J."/>
            <person name="Bruns T."/>
            <person name="Baldrian P."/>
            <person name="Vilgalys R."/>
            <person name="Dunand C."/>
            <person name="Henrissat B."/>
            <person name="Grigoriev I.V."/>
            <person name="Hibbett D."/>
            <person name="Nagy L.G."/>
            <person name="Martin F.M."/>
        </authorList>
    </citation>
    <scope>NUCLEOTIDE SEQUENCE</scope>
    <source>
        <strain evidence="2">BED1</strain>
    </source>
</reference>
<proteinExistence type="predicted"/>
<feature type="compositionally biased region" description="Polar residues" evidence="1">
    <location>
        <begin position="152"/>
        <end position="164"/>
    </location>
</feature>
<feature type="compositionally biased region" description="Basic and acidic residues" evidence="1">
    <location>
        <begin position="130"/>
        <end position="142"/>
    </location>
</feature>
<feature type="compositionally biased region" description="Basic and acidic residues" evidence="1">
    <location>
        <begin position="54"/>
        <end position="63"/>
    </location>
</feature>
<feature type="compositionally biased region" description="Basic and acidic residues" evidence="1">
    <location>
        <begin position="165"/>
        <end position="176"/>
    </location>
</feature>
<dbReference type="Proteomes" id="UP001194468">
    <property type="component" value="Unassembled WGS sequence"/>
</dbReference>
<feature type="compositionally biased region" description="Acidic residues" evidence="1">
    <location>
        <begin position="39"/>
        <end position="53"/>
    </location>
</feature>
<name>A0AAD4BVR8_BOLED</name>
<feature type="compositionally biased region" description="Low complexity" evidence="1">
    <location>
        <begin position="90"/>
        <end position="108"/>
    </location>
</feature>